<evidence type="ECO:0000313" key="2">
    <source>
        <dbReference type="Proteomes" id="UP000499080"/>
    </source>
</evidence>
<protein>
    <submittedName>
        <fullName evidence="1">Uncharacterized protein</fullName>
    </submittedName>
</protein>
<reference evidence="1 2" key="1">
    <citation type="journal article" date="2019" name="Sci. Rep.">
        <title>Orb-weaving spider Araneus ventricosus genome elucidates the spidroin gene catalogue.</title>
        <authorList>
            <person name="Kono N."/>
            <person name="Nakamura H."/>
            <person name="Ohtoshi R."/>
            <person name="Moran D.A.P."/>
            <person name="Shinohara A."/>
            <person name="Yoshida Y."/>
            <person name="Fujiwara M."/>
            <person name="Mori M."/>
            <person name="Tomita M."/>
            <person name="Arakawa K."/>
        </authorList>
    </citation>
    <scope>NUCLEOTIDE SEQUENCE [LARGE SCALE GENOMIC DNA]</scope>
</reference>
<accession>A0A4Y2LVT6</accession>
<proteinExistence type="predicted"/>
<gene>
    <name evidence="1" type="ORF">AVEN_60730_1</name>
</gene>
<keyword evidence="2" id="KW-1185">Reference proteome</keyword>
<evidence type="ECO:0000313" key="1">
    <source>
        <dbReference type="EMBL" id="GBN18925.1"/>
    </source>
</evidence>
<dbReference type="AlphaFoldDB" id="A0A4Y2LVT6"/>
<organism evidence="1 2">
    <name type="scientific">Araneus ventricosus</name>
    <name type="common">Orbweaver spider</name>
    <name type="synonym">Epeira ventricosa</name>
    <dbReference type="NCBI Taxonomy" id="182803"/>
    <lineage>
        <taxon>Eukaryota</taxon>
        <taxon>Metazoa</taxon>
        <taxon>Ecdysozoa</taxon>
        <taxon>Arthropoda</taxon>
        <taxon>Chelicerata</taxon>
        <taxon>Arachnida</taxon>
        <taxon>Araneae</taxon>
        <taxon>Araneomorphae</taxon>
        <taxon>Entelegynae</taxon>
        <taxon>Araneoidea</taxon>
        <taxon>Araneidae</taxon>
        <taxon>Araneus</taxon>
    </lineage>
</organism>
<dbReference type="EMBL" id="BGPR01006425">
    <property type="protein sequence ID" value="GBN18925.1"/>
    <property type="molecule type" value="Genomic_DNA"/>
</dbReference>
<name>A0A4Y2LVT6_ARAVE</name>
<comment type="caution">
    <text evidence="1">The sequence shown here is derived from an EMBL/GenBank/DDBJ whole genome shotgun (WGS) entry which is preliminary data.</text>
</comment>
<dbReference type="OrthoDB" id="7603018at2759"/>
<dbReference type="Proteomes" id="UP000499080">
    <property type="component" value="Unassembled WGS sequence"/>
</dbReference>
<sequence>MDFRSGIRNFTIQQQEGIVNGRAQGRTLLELGKKINIPESEISKFWKRWVDQEGVTKVPKLGRPRSTSRLFNKNVLRLSRVNTRLTAVDIALELCDPPNPLFVLSGVVFK</sequence>